<comment type="caution">
    <text evidence="6">The sequence shown here is derived from an EMBL/GenBank/DDBJ whole genome shotgun (WGS) entry which is preliminary data.</text>
</comment>
<reference evidence="6 7" key="1">
    <citation type="journal article" date="2018" name="Gigascience">
        <title>Genomes of trombidid mites reveal novel predicted allergens and laterally-transferred genes associated with secondary metabolism.</title>
        <authorList>
            <person name="Dong X."/>
            <person name="Chaisiri K."/>
            <person name="Xia D."/>
            <person name="Armstrong S.D."/>
            <person name="Fang Y."/>
            <person name="Donnelly M.J."/>
            <person name="Kadowaki T."/>
            <person name="McGarry J.W."/>
            <person name="Darby A.C."/>
            <person name="Makepeace B.L."/>
        </authorList>
    </citation>
    <scope>NUCLEOTIDE SEQUENCE [LARGE SCALE GENOMIC DNA]</scope>
    <source>
        <strain evidence="6">UoL-UT</strain>
    </source>
</reference>
<dbReference type="EMBL" id="NCKV01052084">
    <property type="protein sequence ID" value="RWS06401.1"/>
    <property type="molecule type" value="Genomic_DNA"/>
</dbReference>
<dbReference type="STRING" id="299467.A0A443QTS0"/>
<keyword evidence="4" id="KW-0732">Signal</keyword>
<dbReference type="InterPro" id="IPR036084">
    <property type="entry name" value="Ser_inhib-like_sf"/>
</dbReference>
<comment type="similarity">
    <text evidence="1">Belongs to the serine protease inhibitor-like (TIL domain-containing) family.</text>
</comment>
<dbReference type="SUPFAM" id="SSF57567">
    <property type="entry name" value="Serine protease inhibitors"/>
    <property type="match status" value="1"/>
</dbReference>
<sequence>MKFAVFLIACFIVIVCVNAKPQKCGKNQYYSFCGTTCPRTCEHVRRGLTDRDIICTLDCMPGCFCNSGYVRNGKQCVLESQCKRKTF</sequence>
<keyword evidence="2" id="KW-0646">Protease inhibitor</keyword>
<dbReference type="VEuPathDB" id="VectorBase:LDEU014183"/>
<dbReference type="CDD" id="cd19941">
    <property type="entry name" value="TIL"/>
    <property type="match status" value="1"/>
</dbReference>
<proteinExistence type="inferred from homology"/>
<dbReference type="PANTHER" id="PTHR23259">
    <property type="entry name" value="RIDDLE"/>
    <property type="match status" value="1"/>
</dbReference>
<accession>A0A443QTS0</accession>
<keyword evidence="3" id="KW-1015">Disulfide bond</keyword>
<gene>
    <name evidence="6" type="ORF">B4U80_06424</name>
</gene>
<dbReference type="PANTHER" id="PTHR23259:SF70">
    <property type="entry name" value="ACCESSORY GLAND PROTEIN ACP62F-RELATED"/>
    <property type="match status" value="1"/>
</dbReference>
<dbReference type="Proteomes" id="UP000288716">
    <property type="component" value="Unassembled WGS sequence"/>
</dbReference>
<evidence type="ECO:0000256" key="4">
    <source>
        <dbReference type="SAM" id="SignalP"/>
    </source>
</evidence>
<evidence type="ECO:0000259" key="5">
    <source>
        <dbReference type="Pfam" id="PF01826"/>
    </source>
</evidence>
<evidence type="ECO:0000313" key="7">
    <source>
        <dbReference type="Proteomes" id="UP000288716"/>
    </source>
</evidence>
<dbReference type="Gene3D" id="2.10.25.10">
    <property type="entry name" value="Laminin"/>
    <property type="match status" value="1"/>
</dbReference>
<dbReference type="GO" id="GO:0030414">
    <property type="term" value="F:peptidase inhibitor activity"/>
    <property type="evidence" value="ECO:0007669"/>
    <property type="project" value="UniProtKB-KW"/>
</dbReference>
<evidence type="ECO:0000256" key="3">
    <source>
        <dbReference type="ARBA" id="ARBA00023157"/>
    </source>
</evidence>
<dbReference type="FunFam" id="2.10.25.10:FF:000055">
    <property type="entry name" value="alpha-tectorin isoform X1"/>
    <property type="match status" value="1"/>
</dbReference>
<dbReference type="OrthoDB" id="7612169at2759"/>
<feature type="domain" description="TIL" evidence="5">
    <location>
        <begin position="24"/>
        <end position="82"/>
    </location>
</feature>
<feature type="chain" id="PRO_5019217411" description="TIL domain-containing protein" evidence="4">
    <location>
        <begin position="20"/>
        <end position="87"/>
    </location>
</feature>
<evidence type="ECO:0000313" key="6">
    <source>
        <dbReference type="EMBL" id="RWS06401.1"/>
    </source>
</evidence>
<dbReference type="InterPro" id="IPR002919">
    <property type="entry name" value="TIL_dom"/>
</dbReference>
<feature type="signal peptide" evidence="4">
    <location>
        <begin position="1"/>
        <end position="19"/>
    </location>
</feature>
<name>A0A443QTS0_9ACAR</name>
<dbReference type="InterPro" id="IPR051368">
    <property type="entry name" value="SerProtInhib-TIL_Domain"/>
</dbReference>
<keyword evidence="7" id="KW-1185">Reference proteome</keyword>
<organism evidence="6 7">
    <name type="scientific">Leptotrombidium deliense</name>
    <dbReference type="NCBI Taxonomy" id="299467"/>
    <lineage>
        <taxon>Eukaryota</taxon>
        <taxon>Metazoa</taxon>
        <taxon>Ecdysozoa</taxon>
        <taxon>Arthropoda</taxon>
        <taxon>Chelicerata</taxon>
        <taxon>Arachnida</taxon>
        <taxon>Acari</taxon>
        <taxon>Acariformes</taxon>
        <taxon>Trombidiformes</taxon>
        <taxon>Prostigmata</taxon>
        <taxon>Anystina</taxon>
        <taxon>Parasitengona</taxon>
        <taxon>Trombiculoidea</taxon>
        <taxon>Trombiculidae</taxon>
        <taxon>Leptotrombidium</taxon>
    </lineage>
</organism>
<dbReference type="Pfam" id="PF01826">
    <property type="entry name" value="TIL"/>
    <property type="match status" value="1"/>
</dbReference>
<protein>
    <recommendedName>
        <fullName evidence="5">TIL domain-containing protein</fullName>
    </recommendedName>
</protein>
<evidence type="ECO:0000256" key="2">
    <source>
        <dbReference type="ARBA" id="ARBA00022690"/>
    </source>
</evidence>
<evidence type="ECO:0000256" key="1">
    <source>
        <dbReference type="ARBA" id="ARBA00007611"/>
    </source>
</evidence>
<dbReference type="AlphaFoldDB" id="A0A443QTS0"/>